<keyword evidence="1" id="KW-0472">Membrane</keyword>
<feature type="transmembrane region" description="Helical" evidence="1">
    <location>
        <begin position="79"/>
        <end position="97"/>
    </location>
</feature>
<feature type="transmembrane region" description="Helical" evidence="1">
    <location>
        <begin position="26"/>
        <end position="45"/>
    </location>
</feature>
<dbReference type="InterPro" id="IPR029058">
    <property type="entry name" value="AB_hydrolase_fold"/>
</dbReference>
<dbReference type="AlphaFoldDB" id="A0A6A5ADQ5"/>
<feature type="non-terminal residue" evidence="2">
    <location>
        <position position="1"/>
    </location>
</feature>
<accession>A0A6A5ADQ5</accession>
<protein>
    <recommendedName>
        <fullName evidence="4">AB hydrolase-1 domain-containing protein</fullName>
    </recommendedName>
</protein>
<evidence type="ECO:0000313" key="2">
    <source>
        <dbReference type="EMBL" id="KAF0747434.1"/>
    </source>
</evidence>
<comment type="caution">
    <text evidence="2">The sequence shown here is derived from an EMBL/GenBank/DDBJ whole genome shotgun (WGS) entry which is preliminary data.</text>
</comment>
<dbReference type="VEuPathDB" id="FungiDB:H257_16157"/>
<organism evidence="2 3">
    <name type="scientific">Aphanomyces astaci</name>
    <name type="common">Crayfish plague agent</name>
    <dbReference type="NCBI Taxonomy" id="112090"/>
    <lineage>
        <taxon>Eukaryota</taxon>
        <taxon>Sar</taxon>
        <taxon>Stramenopiles</taxon>
        <taxon>Oomycota</taxon>
        <taxon>Saprolegniomycetes</taxon>
        <taxon>Saprolegniales</taxon>
        <taxon>Verrucalvaceae</taxon>
        <taxon>Aphanomyces</taxon>
    </lineage>
</organism>
<dbReference type="Gene3D" id="3.40.50.1820">
    <property type="entry name" value="alpha/beta hydrolase"/>
    <property type="match status" value="1"/>
</dbReference>
<keyword evidence="1" id="KW-1133">Transmembrane helix</keyword>
<reference evidence="2 3" key="1">
    <citation type="submission" date="2019-06" db="EMBL/GenBank/DDBJ databases">
        <title>Genomics analysis of Aphanomyces spp. identifies a new class of oomycete effector associated with host adaptation.</title>
        <authorList>
            <person name="Gaulin E."/>
        </authorList>
    </citation>
    <scope>NUCLEOTIDE SEQUENCE [LARGE SCALE GENOMIC DNA]</scope>
    <source>
        <strain evidence="2 3">E</strain>
    </source>
</reference>
<keyword evidence="1" id="KW-0812">Transmembrane</keyword>
<dbReference type="PANTHER" id="PTHR37471:SF1">
    <property type="entry name" value="AB HYDROLASE-1 DOMAIN-CONTAINING PROTEIN"/>
    <property type="match status" value="1"/>
</dbReference>
<name>A0A6A5ADQ5_APHAT</name>
<evidence type="ECO:0000256" key="1">
    <source>
        <dbReference type="SAM" id="Phobius"/>
    </source>
</evidence>
<gene>
    <name evidence="2" type="ORF">AaE_007731</name>
</gene>
<dbReference type="PANTHER" id="PTHR37471">
    <property type="entry name" value="UNNAMED PRODUCT"/>
    <property type="match status" value="1"/>
</dbReference>
<sequence length="540" mass="62230">DSKNKPRGKEVTSTPRAGPSLESHEYPIIQVLGLLTSYACLVFVVGPVRVIVYGTPLALVCLIANQLGMMGTVLAKPSALPWIVYCASETLFTLWYVHTKQRLARPKVFPPQIHHDQSFRRHAPPSVPLFFDNLLRHTPNVQTFVEEVAYTWFYHTPFDQLTRPDLHTWLAYLLYSNEWRHLSPLDRRDVNQMVDRLYDLTNVREPPSQTSSKPTHCIRHTLDPFESTARPWLVYAVTIGMDAIMGVFLRLAGFQRHPLTRGLRYWHRDAMTSPVAEPLVFVHGIGAGLMLYLPLLWSLVTTHQNRPILLVETPYVSMQLVEDVPSKKDTLVGLQAMLANHDIQRAHWMGHSLGTAICSWVCQELPHTVSHATFIDPIVFFLWKRDVAYNFLYRPPTTGIQVLLWYFASTEVHIVHVMRRHFWWYSIVCFPEHLPRHPVTNHVAASVFLSSHDVIINALDVHEHLSTRDQGSSKMEVVWWDGFTHGEMLLHSHALTSVTSNVKCRDVTNPIKHVAKWNWADYIVNRLDLIRQQDVANTWW</sequence>
<feature type="transmembrane region" description="Helical" evidence="1">
    <location>
        <begin position="50"/>
        <end position="67"/>
    </location>
</feature>
<evidence type="ECO:0000313" key="3">
    <source>
        <dbReference type="Proteomes" id="UP000469452"/>
    </source>
</evidence>
<proteinExistence type="predicted"/>
<dbReference type="EMBL" id="VJMI01013578">
    <property type="protein sequence ID" value="KAF0747434.1"/>
    <property type="molecule type" value="Genomic_DNA"/>
</dbReference>
<dbReference type="Proteomes" id="UP000469452">
    <property type="component" value="Unassembled WGS sequence"/>
</dbReference>
<feature type="transmembrane region" description="Helical" evidence="1">
    <location>
        <begin position="232"/>
        <end position="253"/>
    </location>
</feature>
<dbReference type="SUPFAM" id="SSF53474">
    <property type="entry name" value="alpha/beta-Hydrolases"/>
    <property type="match status" value="1"/>
</dbReference>
<evidence type="ECO:0008006" key="4">
    <source>
        <dbReference type="Google" id="ProtNLM"/>
    </source>
</evidence>
<feature type="transmembrane region" description="Helical" evidence="1">
    <location>
        <begin position="280"/>
        <end position="300"/>
    </location>
</feature>